<dbReference type="EMBL" id="JAGSCS010000024">
    <property type="protein sequence ID" value="MBR0577241.1"/>
    <property type="molecule type" value="Genomic_DNA"/>
</dbReference>
<keyword evidence="1" id="KW-0812">Transmembrane</keyword>
<dbReference type="RefSeq" id="WP_211802657.1">
    <property type="nucleotide sequence ID" value="NZ_JAGSCS010000024.1"/>
</dbReference>
<feature type="transmembrane region" description="Helical" evidence="1">
    <location>
        <begin position="7"/>
        <end position="24"/>
    </location>
</feature>
<dbReference type="Pfam" id="PF14275">
    <property type="entry name" value="DUF4362"/>
    <property type="match status" value="1"/>
</dbReference>
<keyword evidence="1" id="KW-0472">Membrane</keyword>
<gene>
    <name evidence="2" type="ORF">KCG48_13040</name>
</gene>
<evidence type="ECO:0000313" key="3">
    <source>
        <dbReference type="Proteomes" id="UP000675379"/>
    </source>
</evidence>
<protein>
    <submittedName>
        <fullName evidence="2">DUF4362 domain-containing protein</fullName>
    </submittedName>
</protein>
<comment type="caution">
    <text evidence="2">The sequence shown here is derived from an EMBL/GenBank/DDBJ whole genome shotgun (WGS) entry which is preliminary data.</text>
</comment>
<name>A0A941HRB6_9CLOT</name>
<keyword evidence="3" id="KW-1185">Reference proteome</keyword>
<accession>A0A941HRB6</accession>
<evidence type="ECO:0000256" key="1">
    <source>
        <dbReference type="SAM" id="Phobius"/>
    </source>
</evidence>
<dbReference type="AlphaFoldDB" id="A0A941HRB6"/>
<reference evidence="2" key="1">
    <citation type="submission" date="2021-04" db="EMBL/GenBank/DDBJ databases">
        <title>Proteiniclasticum sedimins sp. nov., an obligate anaerobic bacterium isolated from anaerobic sludge.</title>
        <authorList>
            <person name="Liu J."/>
        </authorList>
    </citation>
    <scope>NUCLEOTIDE SEQUENCE</scope>
    <source>
        <strain evidence="2">BAD-10</strain>
    </source>
</reference>
<proteinExistence type="predicted"/>
<dbReference type="Proteomes" id="UP000675379">
    <property type="component" value="Unassembled WGS sequence"/>
</dbReference>
<dbReference type="InterPro" id="IPR025372">
    <property type="entry name" value="DUF4362"/>
</dbReference>
<evidence type="ECO:0000313" key="2">
    <source>
        <dbReference type="EMBL" id="MBR0577241.1"/>
    </source>
</evidence>
<keyword evidence="1" id="KW-1133">Transmembrane helix</keyword>
<organism evidence="2 3">
    <name type="scientific">Proteiniclasticum sediminis</name>
    <dbReference type="NCBI Taxonomy" id="2804028"/>
    <lineage>
        <taxon>Bacteria</taxon>
        <taxon>Bacillati</taxon>
        <taxon>Bacillota</taxon>
        <taxon>Clostridia</taxon>
        <taxon>Eubacteriales</taxon>
        <taxon>Clostridiaceae</taxon>
        <taxon>Proteiniclasticum</taxon>
    </lineage>
</organism>
<sequence>MKKLKGIALLGILGVALLVFYGYFIHPNTYPEEVALKRGDVVVTAQGVIHGEKFHAFVQNVENQKPDSVRITWYSSEGAPKITDLQFDGKRIQYHGDLSRSGNERSWIPAYGEYTTMEKNDLNVYVLTDEAGKYDTLWVFQEKAP</sequence>